<keyword evidence="8" id="KW-1185">Reference proteome</keyword>
<gene>
    <name evidence="7" type="ORF">B0I32_102652</name>
</gene>
<dbReference type="GO" id="GO:0051118">
    <property type="term" value="F:glucan endo-1,3-alpha-glucosidase activity"/>
    <property type="evidence" value="ECO:0007669"/>
    <property type="project" value="InterPro"/>
</dbReference>
<evidence type="ECO:0000256" key="2">
    <source>
        <dbReference type="ARBA" id="ARBA00022525"/>
    </source>
</evidence>
<dbReference type="NCBIfam" id="NF033679">
    <property type="entry name" value="DNRLRE_dom"/>
    <property type="match status" value="1"/>
</dbReference>
<keyword evidence="2" id="KW-0964">Secreted</keyword>
<accession>A0A2T0N9Y6</accession>
<keyword evidence="7" id="KW-0378">Hydrolase</keyword>
<dbReference type="EMBL" id="PVNG01000002">
    <property type="protein sequence ID" value="PRX69594.1"/>
    <property type="molecule type" value="Genomic_DNA"/>
</dbReference>
<sequence>MFPQPRRVGIFTLLTLVVSVGTTGATAPLSAAAREAASPPSASVAGQATASPAFSGTSPALSGTSPASSGTPTKVVVPALDDVFVSQEEPAKSFGAATWMSVCGATCGSSAAGRRVALARFRVSGIPAGAGNVTATLELTPTRTAATTLSAREVSGAWTETATTWRTRPELGKVLAKHTGFTAGRPVRLDVSPAISRDGAYSFALTQPDGTPTVLYSSRQRGDRGPKLTITYTTGATPCATLPFDKPSAAALRASAKKAFAFYFPPFPVSVDNKDPADDQYASWLDPAGSSGLYRSRGGYLRDRPLTRSVRPEAHWRRLDFEREVRQAIAQGLDGFIYQHHTSSDQRWNQLPQLLDAAEAVDPQFRIVLSPGFPAAAGASYTKMISDLLLVKGHPSLFTLPDGSVLLAPYTIERQPPSWWRAAQAALAARGMRTSLMSIFSYWDGRGRTEWDEYVYGHSSWGANRPGVTGGFVKAARAAHKRGLTYMAPIGFEDTRVKDLRYWEARNSSTLRGSWRAAIKGDADWVQLVTWNDYGASHQAPSKARGHALADVNAYYTTWFKTGAAPRIVRDALYYFHRGHKAGAPYDRSRQTAGGFTIAAGPGPVDQVELLAFVKGPGKLVITQGSDVRSKRVRAAGVVSFKVPMVPGTTPVFELRRGGDTVQTLRSSTPIRAGVTYQDMIYHAGGGTACSA</sequence>
<keyword evidence="3 5" id="KW-0732">Signal</keyword>
<reference evidence="7 8" key="1">
    <citation type="submission" date="2018-03" db="EMBL/GenBank/DDBJ databases">
        <title>Genomic Encyclopedia of Type Strains, Phase III (KMG-III): the genomes of soil and plant-associated and newly described type strains.</title>
        <authorList>
            <person name="Whitman W."/>
        </authorList>
    </citation>
    <scope>NUCLEOTIDE SEQUENCE [LARGE SCALE GENOMIC DNA]</scope>
    <source>
        <strain evidence="7 8">CGMCC 4.7104</strain>
    </source>
</reference>
<organism evidence="7 8">
    <name type="scientific">Nonomuraea fuscirosea</name>
    <dbReference type="NCBI Taxonomy" id="1291556"/>
    <lineage>
        <taxon>Bacteria</taxon>
        <taxon>Bacillati</taxon>
        <taxon>Actinomycetota</taxon>
        <taxon>Actinomycetes</taxon>
        <taxon>Streptosporangiales</taxon>
        <taxon>Streptosporangiaceae</taxon>
        <taxon>Nonomuraea</taxon>
    </lineage>
</organism>
<evidence type="ECO:0000256" key="5">
    <source>
        <dbReference type="SAM" id="SignalP"/>
    </source>
</evidence>
<dbReference type="AlphaFoldDB" id="A0A2T0N9Y6"/>
<evidence type="ECO:0000313" key="7">
    <source>
        <dbReference type="EMBL" id="PRX69594.1"/>
    </source>
</evidence>
<comment type="subcellular location">
    <subcellularLocation>
        <location evidence="1">Secreted</location>
    </subcellularLocation>
</comment>
<evidence type="ECO:0000256" key="3">
    <source>
        <dbReference type="ARBA" id="ARBA00022729"/>
    </source>
</evidence>
<dbReference type="OrthoDB" id="976137at2"/>
<evidence type="ECO:0000313" key="8">
    <source>
        <dbReference type="Proteomes" id="UP000238312"/>
    </source>
</evidence>
<feature type="signal peptide" evidence="5">
    <location>
        <begin position="1"/>
        <end position="27"/>
    </location>
</feature>
<evidence type="ECO:0000259" key="6">
    <source>
        <dbReference type="Pfam" id="PF24517"/>
    </source>
</evidence>
<feature type="chain" id="PRO_5015518582" evidence="5">
    <location>
        <begin position="28"/>
        <end position="692"/>
    </location>
</feature>
<feature type="region of interest" description="Disordered" evidence="4">
    <location>
        <begin position="42"/>
        <end position="72"/>
    </location>
</feature>
<evidence type="ECO:0000256" key="4">
    <source>
        <dbReference type="SAM" id="MobiDB-lite"/>
    </source>
</evidence>
<dbReference type="InterPro" id="IPR005197">
    <property type="entry name" value="Glyco_hydro_71"/>
</dbReference>
<dbReference type="CDD" id="cd11577">
    <property type="entry name" value="GH71"/>
    <property type="match status" value="1"/>
</dbReference>
<dbReference type="GO" id="GO:0005576">
    <property type="term" value="C:extracellular region"/>
    <property type="evidence" value="ECO:0007669"/>
    <property type="project" value="UniProtKB-SubCell"/>
</dbReference>
<dbReference type="RefSeq" id="WP_106235928.1">
    <property type="nucleotide sequence ID" value="NZ_PVNG01000002.1"/>
</dbReference>
<dbReference type="Gene3D" id="3.20.20.80">
    <property type="entry name" value="Glycosidases"/>
    <property type="match status" value="1"/>
</dbReference>
<dbReference type="Pfam" id="PF03659">
    <property type="entry name" value="Glyco_hydro_71"/>
    <property type="match status" value="1"/>
</dbReference>
<comment type="caution">
    <text evidence="7">The sequence shown here is derived from an EMBL/GenBank/DDBJ whole genome shotgun (WGS) entry which is preliminary data.</text>
</comment>
<protein>
    <submittedName>
        <fullName evidence="7">Glycosyl hydrolase family 71</fullName>
    </submittedName>
</protein>
<name>A0A2T0N9Y6_9ACTN</name>
<feature type="domain" description="Carbohydrate-binding module family 96" evidence="6">
    <location>
        <begin position="76"/>
        <end position="232"/>
    </location>
</feature>
<proteinExistence type="predicted"/>
<dbReference type="Pfam" id="PF24517">
    <property type="entry name" value="CBM96"/>
    <property type="match status" value="1"/>
</dbReference>
<evidence type="ECO:0000256" key="1">
    <source>
        <dbReference type="ARBA" id="ARBA00004613"/>
    </source>
</evidence>
<dbReference type="InterPro" id="IPR055372">
    <property type="entry name" value="CBM96"/>
</dbReference>
<feature type="compositionally biased region" description="Low complexity" evidence="4">
    <location>
        <begin position="57"/>
        <end position="72"/>
    </location>
</feature>
<dbReference type="Proteomes" id="UP000238312">
    <property type="component" value="Unassembled WGS sequence"/>
</dbReference>